<evidence type="ECO:0000313" key="2">
    <source>
        <dbReference type="Proteomes" id="UP000000457"/>
    </source>
</evidence>
<dbReference type="EMBL" id="JN882285">
    <property type="protein sequence ID" value="AFC21944.1"/>
    <property type="molecule type" value="Genomic_DNA"/>
</dbReference>
<organism evidence="1 2">
    <name type="scientific">Cronobacter phage vB_CsaM_GAP32</name>
    <dbReference type="NCBI Taxonomy" id="1141136"/>
    <lineage>
        <taxon>Viruses</taxon>
        <taxon>Duplodnaviria</taxon>
        <taxon>Heunggongvirae</taxon>
        <taxon>Uroviricota</taxon>
        <taxon>Caudoviricetes</taxon>
        <taxon>Mimasvirus</taxon>
        <taxon>Mimasvirus GAP32</taxon>
    </lineage>
</organism>
<gene>
    <name evidence="1" type="ORF">GAP32_486</name>
</gene>
<protein>
    <submittedName>
        <fullName evidence="1">Uncharacterized protein</fullName>
    </submittedName>
</protein>
<dbReference type="RefSeq" id="YP_006987599.1">
    <property type="nucleotide sequence ID" value="NC_019401.1"/>
</dbReference>
<dbReference type="Proteomes" id="UP000000457">
    <property type="component" value="Segment"/>
</dbReference>
<dbReference type="GeneID" id="13994235"/>
<proteinExistence type="predicted"/>
<keyword evidence="2" id="KW-1185">Reference proteome</keyword>
<evidence type="ECO:0000313" key="1">
    <source>
        <dbReference type="EMBL" id="AFC21944.1"/>
    </source>
</evidence>
<name>K4FB93_9CAUD</name>
<sequence length="101" mass="11335">MNSLSNKTPLQQYFVVQMGSEYMAIDQQSGGYPYSTSLDRAQRYSTLEKAIEARGISNDSTGIIHCKVYGEAVMPEEIKNQLRRSAMAKLSREELRALGLI</sequence>
<dbReference type="KEGG" id="vg:13994235"/>
<accession>K4FB93</accession>
<reference evidence="1 2" key="1">
    <citation type="journal article" date="2014" name="Virology">
        <title>Supersize me: Cronobacter sakazakii phage GAP32.</title>
        <authorList>
            <person name="Abbasifar R."/>
            <person name="Griffiths M.W."/>
            <person name="Sabour P.M."/>
            <person name="Ackermann H.-W."/>
            <person name="Vandersteegen K."/>
            <person name="Lavigne R."/>
            <person name="Noben J.-P."/>
            <person name="Villa A.A."/>
            <person name="Abbasifar A."/>
            <person name="Nash J.H.E."/>
            <person name="Kropinski A.M."/>
        </authorList>
    </citation>
    <scope>NUCLEOTIDE SEQUENCE [LARGE SCALE GENOMIC DNA]</scope>
    <source>
        <strain evidence="1">GAP-32</strain>
    </source>
</reference>